<name>A0A829Q4V0_9MYCO</name>
<evidence type="ECO:0000313" key="3">
    <source>
        <dbReference type="Proteomes" id="UP000020103"/>
    </source>
</evidence>
<accession>A0A829Q4V0</accession>
<dbReference type="EMBL" id="JAOF01000001">
    <property type="protein sequence ID" value="EUA47735.1"/>
    <property type="molecule type" value="Genomic_DNA"/>
</dbReference>
<evidence type="ECO:0000313" key="2">
    <source>
        <dbReference type="EMBL" id="EUA47735.1"/>
    </source>
</evidence>
<proteinExistence type="predicted"/>
<dbReference type="Proteomes" id="UP000020103">
    <property type="component" value="Unassembled WGS sequence"/>
</dbReference>
<feature type="region of interest" description="Disordered" evidence="1">
    <location>
        <begin position="18"/>
        <end position="37"/>
    </location>
</feature>
<evidence type="ECO:0000256" key="1">
    <source>
        <dbReference type="SAM" id="MobiDB-lite"/>
    </source>
</evidence>
<protein>
    <submittedName>
        <fullName evidence="2">Uncharacterized protein</fullName>
    </submittedName>
</protein>
<reference evidence="2 3" key="1">
    <citation type="submission" date="2013-12" db="EMBL/GenBank/DDBJ databases">
        <authorList>
            <person name="Madinger N."/>
            <person name="Lenaerts A."/>
            <person name="Ordway D."/>
            <person name="DeGroote M.A."/>
            <person name="Parker T."/>
            <person name="Sizemore C."/>
            <person name="Tallon L.J."/>
            <person name="Sadzewicz L.K."/>
            <person name="Sengamalay N."/>
            <person name="Fraser C.M."/>
            <person name="Hine E."/>
            <person name="Shefchek K.A."/>
            <person name="Das S.P."/>
            <person name="Tettelin H."/>
        </authorList>
    </citation>
    <scope>NUCLEOTIDE SEQUENCE [LARGE SCALE GENOMIC DNA]</scope>
    <source>
        <strain evidence="2 3">21</strain>
    </source>
</reference>
<organism evidence="2 3">
    <name type="scientific">Mycobacteroides abscessus 21</name>
    <dbReference type="NCBI Taxonomy" id="1299324"/>
    <lineage>
        <taxon>Bacteria</taxon>
        <taxon>Bacillati</taxon>
        <taxon>Actinomycetota</taxon>
        <taxon>Actinomycetes</taxon>
        <taxon>Mycobacteriales</taxon>
        <taxon>Mycobacteriaceae</taxon>
        <taxon>Mycobacteroides</taxon>
        <taxon>Mycobacteroides abscessus</taxon>
    </lineage>
</organism>
<comment type="caution">
    <text evidence="2">The sequence shown here is derived from an EMBL/GenBank/DDBJ whole genome shotgun (WGS) entry which is preliminary data.</text>
</comment>
<sequence length="37" mass="4109">MFVVANLLVLLNMFGDRGGVRVSGDPERSREGSPLYR</sequence>
<dbReference type="AlphaFoldDB" id="A0A829Q4V0"/>
<gene>
    <name evidence="2" type="ORF">I543_3363</name>
</gene>